<comment type="caution">
    <text evidence="1">The sequence shown here is derived from an EMBL/GenBank/DDBJ whole genome shotgun (WGS) entry which is preliminary data.</text>
</comment>
<reference evidence="1 2" key="1">
    <citation type="submission" date="2018-06" db="EMBL/GenBank/DDBJ databases">
        <title>Genomic Encyclopedia of Archaeal and Bacterial Type Strains, Phase II (KMG-II): from individual species to whole genera.</title>
        <authorList>
            <person name="Goeker M."/>
        </authorList>
    </citation>
    <scope>NUCLEOTIDE SEQUENCE [LARGE SCALE GENOMIC DNA]</scope>
    <source>
        <strain evidence="1 2">DSM 22009</strain>
    </source>
</reference>
<evidence type="ECO:0000313" key="1">
    <source>
        <dbReference type="EMBL" id="PZX19783.1"/>
    </source>
</evidence>
<dbReference type="InterPro" id="IPR036412">
    <property type="entry name" value="HAD-like_sf"/>
</dbReference>
<dbReference type="OrthoDB" id="9785423at2"/>
<sequence length="275" mass="29832">MPITRPYIPRLAFIFDFDLTLAGDSWNAVCAELGITRDEWRDRFRAPLGEGWDPIQQKAQGLLDAADALDVPLTPELFERAASRIEIFPGVLDMPARIRAVVEEIHAEIECEFIVLSSGFSELIHPTAVAKAFDEVHAGAFHMQDGRARCVKRTITHAEKALYIRAHAEGLSVAESNSPGTSDALVDAHDLHVPFDQIVYVGDGASDLQAFGYLDAMGGLTIGITEDGAFEAREEQSSSQRVDALSAPDYSDGAALFVALQHAARAGASRIALRS</sequence>
<dbReference type="Pfam" id="PF12710">
    <property type="entry name" value="HAD"/>
    <property type="match status" value="1"/>
</dbReference>
<accession>A0A2W7NK04</accession>
<dbReference type="InterPro" id="IPR023214">
    <property type="entry name" value="HAD_sf"/>
</dbReference>
<gene>
    <name evidence="1" type="ORF">LX81_00244</name>
</gene>
<organism evidence="1 2">
    <name type="scientific">Palleronia aestuarii</name>
    <dbReference type="NCBI Taxonomy" id="568105"/>
    <lineage>
        <taxon>Bacteria</taxon>
        <taxon>Pseudomonadati</taxon>
        <taxon>Pseudomonadota</taxon>
        <taxon>Alphaproteobacteria</taxon>
        <taxon>Rhodobacterales</taxon>
        <taxon>Roseobacteraceae</taxon>
        <taxon>Palleronia</taxon>
    </lineage>
</organism>
<dbReference type="Gene3D" id="3.40.50.1000">
    <property type="entry name" value="HAD superfamily/HAD-like"/>
    <property type="match status" value="1"/>
</dbReference>
<protein>
    <submittedName>
        <fullName evidence="1">Phosphoserine phosphatase</fullName>
    </submittedName>
</protein>
<dbReference type="Proteomes" id="UP000248916">
    <property type="component" value="Unassembled WGS sequence"/>
</dbReference>
<dbReference type="RefSeq" id="WP_111535453.1">
    <property type="nucleotide sequence ID" value="NZ_QKZL01000001.1"/>
</dbReference>
<dbReference type="EMBL" id="QKZL01000001">
    <property type="protein sequence ID" value="PZX19783.1"/>
    <property type="molecule type" value="Genomic_DNA"/>
</dbReference>
<keyword evidence="2" id="KW-1185">Reference proteome</keyword>
<dbReference type="SUPFAM" id="SSF56784">
    <property type="entry name" value="HAD-like"/>
    <property type="match status" value="1"/>
</dbReference>
<evidence type="ECO:0000313" key="2">
    <source>
        <dbReference type="Proteomes" id="UP000248916"/>
    </source>
</evidence>
<name>A0A2W7NK04_9RHOB</name>
<proteinExistence type="predicted"/>
<dbReference type="AlphaFoldDB" id="A0A2W7NK04"/>